<dbReference type="EMBL" id="MU266368">
    <property type="protein sequence ID" value="KAH7927329.1"/>
    <property type="molecule type" value="Genomic_DNA"/>
</dbReference>
<comment type="caution">
    <text evidence="1">The sequence shown here is derived from an EMBL/GenBank/DDBJ whole genome shotgun (WGS) entry which is preliminary data.</text>
</comment>
<dbReference type="Proteomes" id="UP000790709">
    <property type="component" value="Unassembled WGS sequence"/>
</dbReference>
<protein>
    <submittedName>
        <fullName evidence="1">Uncharacterized protein</fullName>
    </submittedName>
</protein>
<reference evidence="1" key="1">
    <citation type="journal article" date="2021" name="New Phytol.">
        <title>Evolutionary innovations through gain and loss of genes in the ectomycorrhizal Boletales.</title>
        <authorList>
            <person name="Wu G."/>
            <person name="Miyauchi S."/>
            <person name="Morin E."/>
            <person name="Kuo A."/>
            <person name="Drula E."/>
            <person name="Varga T."/>
            <person name="Kohler A."/>
            <person name="Feng B."/>
            <person name="Cao Y."/>
            <person name="Lipzen A."/>
            <person name="Daum C."/>
            <person name="Hundley H."/>
            <person name="Pangilinan J."/>
            <person name="Johnson J."/>
            <person name="Barry K."/>
            <person name="LaButti K."/>
            <person name="Ng V."/>
            <person name="Ahrendt S."/>
            <person name="Min B."/>
            <person name="Choi I.G."/>
            <person name="Park H."/>
            <person name="Plett J.M."/>
            <person name="Magnuson J."/>
            <person name="Spatafora J.W."/>
            <person name="Nagy L.G."/>
            <person name="Henrissat B."/>
            <person name="Grigoriev I.V."/>
            <person name="Yang Z.L."/>
            <person name="Xu J."/>
            <person name="Martin F.M."/>
        </authorList>
    </citation>
    <scope>NUCLEOTIDE SEQUENCE</scope>
    <source>
        <strain evidence="1">KUC20120723A-06</strain>
    </source>
</reference>
<accession>A0ACB8BNS5</accession>
<sequence>MPEPARTSSPAMDRSNILDTSSSMGGLFLSATVFIILTMQVWLYFRKNATRDARWIKGIAVSVWIIQAVQIAMSSHMASLSMRGYDNDVQTATAISVDWAIYVGTTSLTTFLVHVLFVRRLYILGKCLKSRLNPAIPAGLVTTTAQGQSMHPTVISSHAHAMGTSHSFWVVLCNTNVSRALLKRLTIFVVQTGLIASIVAMVTVGIWAAACFDTRHLFMSFPMGGLYATYIDTGGRISADKEDSRSIEFTPWESAPSNSPGDADVGPPSVECAGY</sequence>
<proteinExistence type="predicted"/>
<evidence type="ECO:0000313" key="1">
    <source>
        <dbReference type="EMBL" id="KAH7927329.1"/>
    </source>
</evidence>
<evidence type="ECO:0000313" key="2">
    <source>
        <dbReference type="Proteomes" id="UP000790709"/>
    </source>
</evidence>
<name>A0ACB8BNS5_9AGAM</name>
<gene>
    <name evidence="1" type="ORF">BV22DRAFT_288437</name>
</gene>
<keyword evidence="2" id="KW-1185">Reference proteome</keyword>
<organism evidence="1 2">
    <name type="scientific">Leucogyrophana mollusca</name>
    <dbReference type="NCBI Taxonomy" id="85980"/>
    <lineage>
        <taxon>Eukaryota</taxon>
        <taxon>Fungi</taxon>
        <taxon>Dikarya</taxon>
        <taxon>Basidiomycota</taxon>
        <taxon>Agaricomycotina</taxon>
        <taxon>Agaricomycetes</taxon>
        <taxon>Agaricomycetidae</taxon>
        <taxon>Boletales</taxon>
        <taxon>Boletales incertae sedis</taxon>
        <taxon>Leucogyrophana</taxon>
    </lineage>
</organism>